<dbReference type="InterPro" id="IPR020904">
    <property type="entry name" value="Sc_DH/Rdtase_CS"/>
</dbReference>
<dbReference type="InterPro" id="IPR036291">
    <property type="entry name" value="NAD(P)-bd_dom_sf"/>
</dbReference>
<reference evidence="4 5" key="1">
    <citation type="submission" date="2019-12" db="EMBL/GenBank/DDBJ databases">
        <title>Draft genome sequence of the ascomycete Xylaria multiplex DSM 110363.</title>
        <authorList>
            <person name="Buettner E."/>
            <person name="Kellner H."/>
        </authorList>
    </citation>
    <scope>NUCLEOTIDE SEQUENCE [LARGE SCALE GENOMIC DNA]</scope>
    <source>
        <strain evidence="4 5">DSM 110363</strain>
    </source>
</reference>
<name>A0A7C8IXE8_9PEZI</name>
<comment type="caution">
    <text evidence="4">The sequence shown here is derived from an EMBL/GenBank/DDBJ whole genome shotgun (WGS) entry which is preliminary data.</text>
</comment>
<dbReference type="GO" id="GO:0016491">
    <property type="term" value="F:oxidoreductase activity"/>
    <property type="evidence" value="ECO:0007669"/>
    <property type="project" value="UniProtKB-KW"/>
</dbReference>
<organism evidence="4 5">
    <name type="scientific">Xylaria multiplex</name>
    <dbReference type="NCBI Taxonomy" id="323545"/>
    <lineage>
        <taxon>Eukaryota</taxon>
        <taxon>Fungi</taxon>
        <taxon>Dikarya</taxon>
        <taxon>Ascomycota</taxon>
        <taxon>Pezizomycotina</taxon>
        <taxon>Sordariomycetes</taxon>
        <taxon>Xylariomycetidae</taxon>
        <taxon>Xylariales</taxon>
        <taxon>Xylariaceae</taxon>
        <taxon>Xylaria</taxon>
    </lineage>
</organism>
<dbReference type="Gene3D" id="3.40.50.720">
    <property type="entry name" value="NAD(P)-binding Rossmann-like Domain"/>
    <property type="match status" value="1"/>
</dbReference>
<gene>
    <name evidence="4" type="ORF">GQX73_g948</name>
</gene>
<dbReference type="EMBL" id="WUBL01000005">
    <property type="protein sequence ID" value="KAF2972543.1"/>
    <property type="molecule type" value="Genomic_DNA"/>
</dbReference>
<keyword evidence="2" id="KW-0521">NADP</keyword>
<dbReference type="InParanoid" id="A0A7C8IXE8"/>
<dbReference type="Proteomes" id="UP000481858">
    <property type="component" value="Unassembled WGS sequence"/>
</dbReference>
<dbReference type="CDD" id="cd05233">
    <property type="entry name" value="SDR_c"/>
    <property type="match status" value="1"/>
</dbReference>
<accession>A0A7C8IXE8</accession>
<evidence type="ECO:0000256" key="1">
    <source>
        <dbReference type="ARBA" id="ARBA00006484"/>
    </source>
</evidence>
<proteinExistence type="inferred from homology"/>
<evidence type="ECO:0000256" key="2">
    <source>
        <dbReference type="ARBA" id="ARBA00022857"/>
    </source>
</evidence>
<dbReference type="InterPro" id="IPR002347">
    <property type="entry name" value="SDR_fam"/>
</dbReference>
<sequence>MDTSSFFRVDGMVAVITGGGTGIGFHMAKALANAGAKKVYILARRQELLVEAAKAHESLHPVVCDVGSKESLQAAVEVITKESGYVNLVIANSGVVGPVARFHPDLSLSELRQRLYDDVSMDDFTQTMHINVTGAYFTMLAFLELLDAGNKNAVKGGFGAPLTEGSDVPSIQSQVLFISSIAAYSRSYFSLPAYAGSKSAIEHLAKHASTNLSQHGIRVNAMAPGLFPTELGRGLIEGRDPSTEHHSELRYIPARRFGGEEEMAGSVLYLASRAGAVSIPTSCFPSHYNYFRERESTGFPPCSSFSMSSKHSQNAEKASTNLWASKYCNGTVLVNDGGKLANMPSAY</sequence>
<dbReference type="PANTHER" id="PTHR43618">
    <property type="entry name" value="7-ALPHA-HYDROXYSTEROID DEHYDROGENASE"/>
    <property type="match status" value="1"/>
</dbReference>
<evidence type="ECO:0000313" key="5">
    <source>
        <dbReference type="Proteomes" id="UP000481858"/>
    </source>
</evidence>
<dbReference type="SUPFAM" id="SSF51735">
    <property type="entry name" value="NAD(P)-binding Rossmann-fold domains"/>
    <property type="match status" value="1"/>
</dbReference>
<evidence type="ECO:0008006" key="6">
    <source>
        <dbReference type="Google" id="ProtNLM"/>
    </source>
</evidence>
<protein>
    <recommendedName>
        <fullName evidence="6">Ketoreductase (KR) domain-containing protein</fullName>
    </recommendedName>
</protein>
<dbReference type="InterPro" id="IPR052178">
    <property type="entry name" value="Sec_Metab_Biosynth_SDR"/>
</dbReference>
<evidence type="ECO:0000256" key="3">
    <source>
        <dbReference type="ARBA" id="ARBA00023002"/>
    </source>
</evidence>
<keyword evidence="5" id="KW-1185">Reference proteome</keyword>
<dbReference type="OrthoDB" id="2962696at2759"/>
<dbReference type="Pfam" id="PF00106">
    <property type="entry name" value="adh_short"/>
    <property type="match status" value="1"/>
</dbReference>
<dbReference type="PANTHER" id="PTHR43618:SF18">
    <property type="entry name" value="SHORT CHAIN DEHYDROGENASE_REDUCTASE FAMILY (AFU_ORTHOLOGUE AFUA_5G12480)"/>
    <property type="match status" value="1"/>
</dbReference>
<dbReference type="PROSITE" id="PS00061">
    <property type="entry name" value="ADH_SHORT"/>
    <property type="match status" value="1"/>
</dbReference>
<keyword evidence="3" id="KW-0560">Oxidoreductase</keyword>
<dbReference type="Pfam" id="PF13561">
    <property type="entry name" value="adh_short_C2"/>
    <property type="match status" value="1"/>
</dbReference>
<comment type="similarity">
    <text evidence="1">Belongs to the short-chain dehydrogenases/reductases (SDR) family.</text>
</comment>
<dbReference type="AlphaFoldDB" id="A0A7C8IXE8"/>
<evidence type="ECO:0000313" key="4">
    <source>
        <dbReference type="EMBL" id="KAF2972543.1"/>
    </source>
</evidence>
<dbReference type="PRINTS" id="PR00081">
    <property type="entry name" value="GDHRDH"/>
</dbReference>